<evidence type="ECO:0000259" key="1">
    <source>
        <dbReference type="Pfam" id="PF10543"/>
    </source>
</evidence>
<organism evidence="2">
    <name type="scientific">Siphoviridae sp. ct9zP9</name>
    <dbReference type="NCBI Taxonomy" id="2827795"/>
    <lineage>
        <taxon>Viruses</taxon>
        <taxon>Duplodnaviria</taxon>
        <taxon>Heunggongvirae</taxon>
        <taxon>Uroviricota</taxon>
        <taxon>Caudoviricetes</taxon>
    </lineage>
</organism>
<accession>A0A8S5SGK7</accession>
<evidence type="ECO:0000313" key="2">
    <source>
        <dbReference type="EMBL" id="DAF50161.1"/>
    </source>
</evidence>
<feature type="domain" description="KilA-N DNA-binding" evidence="1">
    <location>
        <begin position="12"/>
        <end position="93"/>
    </location>
</feature>
<protein>
    <recommendedName>
        <fullName evidence="1">KilA-N DNA-binding domain-containing protein</fullName>
    </recommendedName>
</protein>
<dbReference type="EMBL" id="BK032593">
    <property type="protein sequence ID" value="DAF50161.1"/>
    <property type="molecule type" value="Genomic_DNA"/>
</dbReference>
<proteinExistence type="predicted"/>
<dbReference type="InterPro" id="IPR018873">
    <property type="entry name" value="KilA-N_DNA-bd_domain"/>
</dbReference>
<name>A0A8S5SGK7_9CAUD</name>
<reference evidence="2" key="1">
    <citation type="journal article" date="2021" name="Proc. Natl. Acad. Sci. U.S.A.">
        <title>A Catalog of Tens of Thousands of Viruses from Human Metagenomes Reveals Hidden Associations with Chronic Diseases.</title>
        <authorList>
            <person name="Tisza M.J."/>
            <person name="Buck C.B."/>
        </authorList>
    </citation>
    <scope>NUCLEOTIDE SEQUENCE</scope>
    <source>
        <strain evidence="2">Ct9zP9</strain>
    </source>
</reference>
<sequence>MELTIAEKKLCIKEYAGQRVVTFADIDTVHQRAVGTASRNFRENRKRFIEGTDYFVLIGDALRDYKQATNFVGRKINELHLITETGYLMLVKSFTDDLAWSVQRELVNHYFRTRVAQKEKPERRQVVDIPRNPEYQKIFAKVRKNMDALDALMKGLNRYISQEDAEAYVKVIDSVGITILKLTDSIGRMKYGLMTEPY</sequence>
<dbReference type="Pfam" id="PF10543">
    <property type="entry name" value="ORF6N"/>
    <property type="match status" value="1"/>
</dbReference>